<dbReference type="EMBL" id="QXDL01000142">
    <property type="protein sequence ID" value="RIH81934.1"/>
    <property type="molecule type" value="Genomic_DNA"/>
</dbReference>
<evidence type="ECO:0000313" key="3">
    <source>
        <dbReference type="Proteomes" id="UP000265715"/>
    </source>
</evidence>
<name>A0A399EB38_9DEIN</name>
<keyword evidence="3" id="KW-1185">Reference proteome</keyword>
<dbReference type="InterPro" id="IPR036397">
    <property type="entry name" value="RNaseH_sf"/>
</dbReference>
<proteinExistence type="predicted"/>
<dbReference type="GO" id="GO:0045004">
    <property type="term" value="P:DNA replication proofreading"/>
    <property type="evidence" value="ECO:0007669"/>
    <property type="project" value="TreeGrafter"/>
</dbReference>
<dbReference type="OrthoDB" id="9803913at2"/>
<dbReference type="InterPro" id="IPR012337">
    <property type="entry name" value="RNaseH-like_sf"/>
</dbReference>
<gene>
    <name evidence="2" type="primary">polC_2</name>
    <name evidence="2" type="ORF">Mterra_02896</name>
</gene>
<dbReference type="GO" id="GO:0003676">
    <property type="term" value="F:nucleic acid binding"/>
    <property type="evidence" value="ECO:0007669"/>
    <property type="project" value="InterPro"/>
</dbReference>
<dbReference type="Proteomes" id="UP000265715">
    <property type="component" value="Unassembled WGS sequence"/>
</dbReference>
<feature type="domain" description="Exonuclease" evidence="1">
    <location>
        <begin position="86"/>
        <end position="251"/>
    </location>
</feature>
<dbReference type="FunFam" id="3.30.420.10:FF:000045">
    <property type="entry name" value="3'-5' exonuclease DinG"/>
    <property type="match status" value="1"/>
</dbReference>
<keyword evidence="2" id="KW-0548">Nucleotidyltransferase</keyword>
<dbReference type="GO" id="GO:0005829">
    <property type="term" value="C:cytosol"/>
    <property type="evidence" value="ECO:0007669"/>
    <property type="project" value="TreeGrafter"/>
</dbReference>
<dbReference type="SUPFAM" id="SSF53098">
    <property type="entry name" value="Ribonuclease H-like"/>
    <property type="match status" value="1"/>
</dbReference>
<evidence type="ECO:0000313" key="2">
    <source>
        <dbReference type="EMBL" id="RIH81934.1"/>
    </source>
</evidence>
<dbReference type="PANTHER" id="PTHR30231">
    <property type="entry name" value="DNA POLYMERASE III SUBUNIT EPSILON"/>
    <property type="match status" value="1"/>
</dbReference>
<dbReference type="GO" id="GO:0003887">
    <property type="term" value="F:DNA-directed DNA polymerase activity"/>
    <property type="evidence" value="ECO:0007669"/>
    <property type="project" value="UniProtKB-EC"/>
</dbReference>
<dbReference type="Pfam" id="PF00929">
    <property type="entry name" value="RNase_T"/>
    <property type="match status" value="1"/>
</dbReference>
<reference evidence="2 3" key="1">
    <citation type="submission" date="2018-08" db="EMBL/GenBank/DDBJ databases">
        <title>Meiothermus terrae DSM 26712 genome sequencing project.</title>
        <authorList>
            <person name="Da Costa M.S."/>
            <person name="Albuquerque L."/>
            <person name="Raposo P."/>
            <person name="Froufe H.J.C."/>
            <person name="Barroso C.S."/>
            <person name="Egas C."/>
        </authorList>
    </citation>
    <scope>NUCLEOTIDE SEQUENCE [LARGE SCALE GENOMIC DNA]</scope>
    <source>
        <strain evidence="2 3">DSM 26712</strain>
    </source>
</reference>
<dbReference type="AlphaFoldDB" id="A0A399EB38"/>
<sequence length="260" mass="29119">MPYAVSRAMSPTHYRLSTRIARRLREAAGPLPKAQLAQEVLSSPQLPQLSWSGKLLEGLLDGRFRTNGQEVSLWEWDYPFPPRSEPVVVLDLETTGLSPEANEVIEMAFVRLENGNRTEFQRLVNPGCPIPPFITRLTRIRDQDVRSAPDIYTVLEEAWPLLQGATLIIQNAGFDLGFLKPRLARLGYRLDNAVVDTVQWARRALPGLPKRGLDALAFAFDLGEVQGRHRALGDVNVTAQVAYEMYYMLTAGTPRPLGEL</sequence>
<dbReference type="EC" id="2.7.7.7" evidence="2"/>
<protein>
    <submittedName>
        <fullName evidence="2">DNA polymerase III PolC-type</fullName>
        <ecNumber evidence="2">2.7.7.7</ecNumber>
    </submittedName>
</protein>
<evidence type="ECO:0000259" key="1">
    <source>
        <dbReference type="SMART" id="SM00479"/>
    </source>
</evidence>
<dbReference type="CDD" id="cd06127">
    <property type="entry name" value="DEDDh"/>
    <property type="match status" value="1"/>
</dbReference>
<dbReference type="SMART" id="SM00479">
    <property type="entry name" value="EXOIII"/>
    <property type="match status" value="1"/>
</dbReference>
<comment type="caution">
    <text evidence="2">The sequence shown here is derived from an EMBL/GenBank/DDBJ whole genome shotgun (WGS) entry which is preliminary data.</text>
</comment>
<organism evidence="2 3">
    <name type="scientific">Calidithermus terrae</name>
    <dbReference type="NCBI Taxonomy" id="1408545"/>
    <lineage>
        <taxon>Bacteria</taxon>
        <taxon>Thermotogati</taxon>
        <taxon>Deinococcota</taxon>
        <taxon>Deinococci</taxon>
        <taxon>Thermales</taxon>
        <taxon>Thermaceae</taxon>
        <taxon>Calidithermus</taxon>
    </lineage>
</organism>
<dbReference type="InterPro" id="IPR013520">
    <property type="entry name" value="Ribonucl_H"/>
</dbReference>
<keyword evidence="2" id="KW-0808">Transferase</keyword>
<dbReference type="PANTHER" id="PTHR30231:SF41">
    <property type="entry name" value="DNA POLYMERASE III SUBUNIT EPSILON"/>
    <property type="match status" value="1"/>
</dbReference>
<dbReference type="GO" id="GO:0008408">
    <property type="term" value="F:3'-5' exonuclease activity"/>
    <property type="evidence" value="ECO:0007669"/>
    <property type="project" value="TreeGrafter"/>
</dbReference>
<dbReference type="Gene3D" id="3.30.420.10">
    <property type="entry name" value="Ribonuclease H-like superfamily/Ribonuclease H"/>
    <property type="match status" value="1"/>
</dbReference>
<accession>A0A399EB38</accession>